<reference evidence="3" key="1">
    <citation type="journal article" date="2019" name="Int. J. Syst. Evol. Microbiol.">
        <title>The Global Catalogue of Microorganisms (GCM) 10K type strain sequencing project: providing services to taxonomists for standard genome sequencing and annotation.</title>
        <authorList>
            <consortium name="The Broad Institute Genomics Platform"/>
            <consortium name="The Broad Institute Genome Sequencing Center for Infectious Disease"/>
            <person name="Wu L."/>
            <person name="Ma J."/>
        </authorList>
    </citation>
    <scope>NUCLEOTIDE SEQUENCE [LARGE SCALE GENOMIC DNA]</scope>
    <source>
        <strain evidence="3">CCUG 60022</strain>
    </source>
</reference>
<protein>
    <submittedName>
        <fullName evidence="2">DUF4834 family protein</fullName>
    </submittedName>
</protein>
<evidence type="ECO:0000313" key="2">
    <source>
        <dbReference type="EMBL" id="MFD0763092.1"/>
    </source>
</evidence>
<feature type="transmembrane region" description="Helical" evidence="1">
    <location>
        <begin position="12"/>
        <end position="34"/>
    </location>
</feature>
<dbReference type="EMBL" id="JBHTIC010000020">
    <property type="protein sequence ID" value="MFD0763092.1"/>
    <property type="molecule type" value="Genomic_DNA"/>
</dbReference>
<name>A0ABW2ZBC9_9FLAO</name>
<sequence length="97" mass="11436">MKIIKYLNEMGLLRTIAIIIIVYYVLKFISKYILPLFLKKMVDNVQKKYTEQQEQQQQNTYEGKVGETIIAKKPAEPKESNKNVGDYVDYEEVKDDK</sequence>
<keyword evidence="3" id="KW-1185">Reference proteome</keyword>
<dbReference type="Pfam" id="PF16118">
    <property type="entry name" value="DUF4834"/>
    <property type="match status" value="1"/>
</dbReference>
<dbReference type="InterPro" id="IPR032272">
    <property type="entry name" value="DUF4834"/>
</dbReference>
<gene>
    <name evidence="2" type="ORF">ACFQZW_13465</name>
</gene>
<comment type="caution">
    <text evidence="2">The sequence shown here is derived from an EMBL/GenBank/DDBJ whole genome shotgun (WGS) entry which is preliminary data.</text>
</comment>
<proteinExistence type="predicted"/>
<keyword evidence="1" id="KW-0812">Transmembrane</keyword>
<evidence type="ECO:0000313" key="3">
    <source>
        <dbReference type="Proteomes" id="UP001597032"/>
    </source>
</evidence>
<accession>A0ABW2ZBC9</accession>
<keyword evidence="1" id="KW-0472">Membrane</keyword>
<keyword evidence="1" id="KW-1133">Transmembrane helix</keyword>
<dbReference type="RefSeq" id="WP_298263973.1">
    <property type="nucleotide sequence ID" value="NZ_JBHTIC010000020.1"/>
</dbReference>
<dbReference type="Proteomes" id="UP001597032">
    <property type="component" value="Unassembled WGS sequence"/>
</dbReference>
<organism evidence="2 3">
    <name type="scientific">Lutibacter aestuarii</name>
    <dbReference type="NCBI Taxonomy" id="861111"/>
    <lineage>
        <taxon>Bacteria</taxon>
        <taxon>Pseudomonadati</taxon>
        <taxon>Bacteroidota</taxon>
        <taxon>Flavobacteriia</taxon>
        <taxon>Flavobacteriales</taxon>
        <taxon>Flavobacteriaceae</taxon>
        <taxon>Lutibacter</taxon>
    </lineage>
</organism>
<evidence type="ECO:0000256" key="1">
    <source>
        <dbReference type="SAM" id="Phobius"/>
    </source>
</evidence>